<reference evidence="3 4" key="1">
    <citation type="submission" date="2023-08" db="EMBL/GenBank/DDBJ databases">
        <title>Bioegradation of LLDPE and BLDPE plastic by marine bacteria from coast plastic debris.</title>
        <authorList>
            <person name="Rong Z."/>
        </authorList>
    </citation>
    <scope>NUCLEOTIDE SEQUENCE [LARGE SCALE GENOMIC DNA]</scope>
    <source>
        <strain evidence="3 4">Z-2</strain>
    </source>
</reference>
<proteinExistence type="predicted"/>
<name>A0ABU2GZR8_9ACTN</name>
<protein>
    <submittedName>
        <fullName evidence="3">Ribose-phosphate pyrophosphokinase</fullName>
        <ecNumber evidence="3">2.7.6.1</ecNumber>
    </submittedName>
</protein>
<dbReference type="NCBIfam" id="TIGR01251">
    <property type="entry name" value="ribP_PPkin"/>
    <property type="match status" value="1"/>
</dbReference>
<feature type="domain" description="Ribose-phosphate pyrophosphokinase N-terminal" evidence="2">
    <location>
        <begin position="47"/>
        <end position="169"/>
    </location>
</feature>
<dbReference type="PANTHER" id="PTHR10210">
    <property type="entry name" value="RIBOSE-PHOSPHATE DIPHOSPHOKINASE FAMILY MEMBER"/>
    <property type="match status" value="1"/>
</dbReference>
<dbReference type="EMBL" id="JAVLUS010000044">
    <property type="protein sequence ID" value="MDS1116966.1"/>
    <property type="molecule type" value="Genomic_DNA"/>
</dbReference>
<dbReference type="PANTHER" id="PTHR10210:SF41">
    <property type="entry name" value="RIBOSE-PHOSPHATE PYROPHOSPHOKINASE 1, CHLOROPLASTIC"/>
    <property type="match status" value="1"/>
</dbReference>
<evidence type="ECO:0000313" key="4">
    <source>
        <dbReference type="Proteomes" id="UP001265083"/>
    </source>
</evidence>
<keyword evidence="3" id="KW-0808">Transferase</keyword>
<dbReference type="InterPro" id="IPR029099">
    <property type="entry name" value="Pribosyltran_N"/>
</dbReference>
<dbReference type="InterPro" id="IPR029057">
    <property type="entry name" value="PRTase-like"/>
</dbReference>
<dbReference type="InterPro" id="IPR005946">
    <property type="entry name" value="Rib-P_diPkinase"/>
</dbReference>
<keyword evidence="4" id="KW-1185">Reference proteome</keyword>
<comment type="caution">
    <text evidence="3">The sequence shown here is derived from an EMBL/GenBank/DDBJ whole genome shotgun (WGS) entry which is preliminary data.</text>
</comment>
<dbReference type="Pfam" id="PF13793">
    <property type="entry name" value="Pribosyltran_N"/>
    <property type="match status" value="1"/>
</dbReference>
<keyword evidence="1" id="KW-0545">Nucleotide biosynthesis</keyword>
<evidence type="ECO:0000259" key="2">
    <source>
        <dbReference type="Pfam" id="PF13793"/>
    </source>
</evidence>
<accession>A0ABU2GZR8</accession>
<dbReference type="EC" id="2.7.6.1" evidence="3"/>
<dbReference type="SUPFAM" id="SSF53271">
    <property type="entry name" value="PRTase-like"/>
    <property type="match status" value="1"/>
</dbReference>
<gene>
    <name evidence="3" type="ORF">RD149_24850</name>
</gene>
<dbReference type="InterPro" id="IPR000836">
    <property type="entry name" value="PRTase_dom"/>
</dbReference>
<sequence>MTGVEPRNPHIAGRNVSTRPLTKWPLRQNIWKACMTTSLPLGYQKQLMMFAGRANPALAASIAATLQVDLGPITLKTFSNGEVYCRFDESVRGADVFLIQPMSANPDEGLNANDALLELLVMVDAAIGASAHRVVAVTPWFGYSRQDKKSAPREPISARMVARILEAAGVDRVLTMDLHAGQLQGFFSVPVDHMTALMMLADHFARLDDDLVVVAPDAGRVKLNKQFATRIGAGLAILDKERPQQQIAQISTVIGDVRGKTAIVVDDIIDTAGTLCAAGEAVVRAGSNRVFAAATHGVFSGRAYENLADSPFERVVVTDTIALRPDAPPVIDVISCAPMLADTIRRIFVDDSVSEVFGGKNHVF</sequence>
<dbReference type="CDD" id="cd06223">
    <property type="entry name" value="PRTases_typeI"/>
    <property type="match status" value="1"/>
</dbReference>
<dbReference type="SMART" id="SM01400">
    <property type="entry name" value="Pribosyltran_N"/>
    <property type="match status" value="1"/>
</dbReference>
<organism evidence="3 4">
    <name type="scientific">Gordonia westfalica</name>
    <dbReference type="NCBI Taxonomy" id="158898"/>
    <lineage>
        <taxon>Bacteria</taxon>
        <taxon>Bacillati</taxon>
        <taxon>Actinomycetota</taxon>
        <taxon>Actinomycetes</taxon>
        <taxon>Mycobacteriales</taxon>
        <taxon>Gordoniaceae</taxon>
        <taxon>Gordonia</taxon>
    </lineage>
</organism>
<dbReference type="RefSeq" id="WP_244278437.1">
    <property type="nucleotide sequence ID" value="NZ_FNLM01000036.1"/>
</dbReference>
<dbReference type="NCBIfam" id="NF002320">
    <property type="entry name" value="PRK01259.1"/>
    <property type="match status" value="1"/>
</dbReference>
<dbReference type="Gene3D" id="3.40.50.2020">
    <property type="match status" value="2"/>
</dbReference>
<dbReference type="Pfam" id="PF14572">
    <property type="entry name" value="Pribosyl_synth"/>
    <property type="match status" value="1"/>
</dbReference>
<evidence type="ECO:0000256" key="1">
    <source>
        <dbReference type="ARBA" id="ARBA00022727"/>
    </source>
</evidence>
<dbReference type="GO" id="GO:0004749">
    <property type="term" value="F:ribose phosphate diphosphokinase activity"/>
    <property type="evidence" value="ECO:0007669"/>
    <property type="project" value="UniProtKB-EC"/>
</dbReference>
<evidence type="ECO:0000313" key="3">
    <source>
        <dbReference type="EMBL" id="MDS1116966.1"/>
    </source>
</evidence>
<dbReference type="Proteomes" id="UP001265083">
    <property type="component" value="Unassembled WGS sequence"/>
</dbReference>